<sequence>MGKAIVLDSEVIATHLSLQNEGLFDEDIVFPNLHPPGSSASVLDAHDRFLHLMVTWFFRPSMAPPVVTAPLVVVAPHQVDIQALFAQLNANLDARFYVVDAHFTSMNEDVNARFNSIYSCLNAFETQFKAQEDSLHHVETKLSAYNLEWSTHTFGVGGLGGGEDDDEDAHFSFLDLSCMMIFTPFGVPFTVICRELSDLGGTQRQQNLKERSCTEAAPNEKTQNGAEKTSAEKRTSAEILGRGRKGNSIRLAIGSE</sequence>
<dbReference type="Proteomes" id="UP001396334">
    <property type="component" value="Unassembled WGS sequence"/>
</dbReference>
<evidence type="ECO:0000313" key="2">
    <source>
        <dbReference type="EMBL" id="KAK9011831.1"/>
    </source>
</evidence>
<evidence type="ECO:0000256" key="1">
    <source>
        <dbReference type="SAM" id="MobiDB-lite"/>
    </source>
</evidence>
<protein>
    <submittedName>
        <fullName evidence="2">Uncharacterized protein</fullName>
    </submittedName>
</protein>
<keyword evidence="3" id="KW-1185">Reference proteome</keyword>
<organism evidence="2 3">
    <name type="scientific">Hibiscus sabdariffa</name>
    <name type="common">roselle</name>
    <dbReference type="NCBI Taxonomy" id="183260"/>
    <lineage>
        <taxon>Eukaryota</taxon>
        <taxon>Viridiplantae</taxon>
        <taxon>Streptophyta</taxon>
        <taxon>Embryophyta</taxon>
        <taxon>Tracheophyta</taxon>
        <taxon>Spermatophyta</taxon>
        <taxon>Magnoliopsida</taxon>
        <taxon>eudicotyledons</taxon>
        <taxon>Gunneridae</taxon>
        <taxon>Pentapetalae</taxon>
        <taxon>rosids</taxon>
        <taxon>malvids</taxon>
        <taxon>Malvales</taxon>
        <taxon>Malvaceae</taxon>
        <taxon>Malvoideae</taxon>
        <taxon>Hibiscus</taxon>
    </lineage>
</organism>
<name>A0ABR2RFV5_9ROSI</name>
<accession>A0ABR2RFV5</accession>
<gene>
    <name evidence="2" type="ORF">V6N11_039910</name>
</gene>
<evidence type="ECO:0000313" key="3">
    <source>
        <dbReference type="Proteomes" id="UP001396334"/>
    </source>
</evidence>
<proteinExistence type="predicted"/>
<feature type="region of interest" description="Disordered" evidence="1">
    <location>
        <begin position="204"/>
        <end position="243"/>
    </location>
</feature>
<dbReference type="EMBL" id="JBBPBN010000022">
    <property type="protein sequence ID" value="KAK9011831.1"/>
    <property type="molecule type" value="Genomic_DNA"/>
</dbReference>
<reference evidence="2 3" key="1">
    <citation type="journal article" date="2024" name="G3 (Bethesda)">
        <title>Genome assembly of Hibiscus sabdariffa L. provides insights into metabolisms of medicinal natural products.</title>
        <authorList>
            <person name="Kim T."/>
        </authorList>
    </citation>
    <scope>NUCLEOTIDE SEQUENCE [LARGE SCALE GENOMIC DNA]</scope>
    <source>
        <strain evidence="2">TK-2024</strain>
        <tissue evidence="2">Old leaves</tissue>
    </source>
</reference>
<comment type="caution">
    <text evidence="2">The sequence shown here is derived from an EMBL/GenBank/DDBJ whole genome shotgun (WGS) entry which is preliminary data.</text>
</comment>